<name>A0A914GWS6_GLORO</name>
<proteinExistence type="predicted"/>
<reference evidence="2" key="1">
    <citation type="submission" date="2022-11" db="UniProtKB">
        <authorList>
            <consortium name="WormBaseParasite"/>
        </authorList>
    </citation>
    <scope>IDENTIFICATION</scope>
</reference>
<accession>A0A914GWS6</accession>
<evidence type="ECO:0000313" key="1">
    <source>
        <dbReference type="Proteomes" id="UP000887572"/>
    </source>
</evidence>
<dbReference type="Proteomes" id="UP000887572">
    <property type="component" value="Unplaced"/>
</dbReference>
<protein>
    <submittedName>
        <fullName evidence="2">Uncharacterized protein</fullName>
    </submittedName>
</protein>
<keyword evidence="1" id="KW-1185">Reference proteome</keyword>
<organism evidence="1 2">
    <name type="scientific">Globodera rostochiensis</name>
    <name type="common">Golden nematode worm</name>
    <name type="synonym">Heterodera rostochiensis</name>
    <dbReference type="NCBI Taxonomy" id="31243"/>
    <lineage>
        <taxon>Eukaryota</taxon>
        <taxon>Metazoa</taxon>
        <taxon>Ecdysozoa</taxon>
        <taxon>Nematoda</taxon>
        <taxon>Chromadorea</taxon>
        <taxon>Rhabditida</taxon>
        <taxon>Tylenchina</taxon>
        <taxon>Tylenchomorpha</taxon>
        <taxon>Tylenchoidea</taxon>
        <taxon>Heteroderidae</taxon>
        <taxon>Heteroderinae</taxon>
        <taxon>Globodera</taxon>
    </lineage>
</organism>
<sequence length="121" mass="13726">MRVHQKVKSITDQRHFQFENKRATEFEDFKEKLASSIATAVVSKLGVALNTTGMKPPHSSNVSGAIDKLFLICPQNRWNSSDCHTDLFVIQPDCLTVFRHEMSADAFCANVRAEMIIPRHH</sequence>
<evidence type="ECO:0000313" key="2">
    <source>
        <dbReference type="WBParaSite" id="Gr19_v10_g11469.t1"/>
    </source>
</evidence>
<dbReference type="AlphaFoldDB" id="A0A914GWS6"/>
<dbReference type="WBParaSite" id="Gr19_v10_g11469.t1">
    <property type="protein sequence ID" value="Gr19_v10_g11469.t1"/>
    <property type="gene ID" value="Gr19_v10_g11469"/>
</dbReference>